<dbReference type="SMART" id="SM00451">
    <property type="entry name" value="ZnF_U1"/>
    <property type="match status" value="1"/>
</dbReference>
<dbReference type="Gene3D" id="3.30.160.60">
    <property type="entry name" value="Classic Zinc Finger"/>
    <property type="match status" value="1"/>
</dbReference>
<evidence type="ECO:0000256" key="5">
    <source>
        <dbReference type="ARBA" id="ARBA00023242"/>
    </source>
</evidence>
<feature type="compositionally biased region" description="Basic and acidic residues" evidence="6">
    <location>
        <begin position="112"/>
        <end position="121"/>
    </location>
</feature>
<dbReference type="PANTHER" id="PTHR13173:SF10">
    <property type="entry name" value="WW DOMAIN-BINDING PROTEIN 4"/>
    <property type="match status" value="1"/>
</dbReference>
<evidence type="ECO:0000256" key="6">
    <source>
        <dbReference type="SAM" id="MobiDB-lite"/>
    </source>
</evidence>
<dbReference type="PANTHER" id="PTHR13173">
    <property type="entry name" value="WW DOMAIN BINDING PROTEIN 4"/>
    <property type="match status" value="1"/>
</dbReference>
<comment type="subcellular location">
    <subcellularLocation>
        <location evidence="1">Nucleus</location>
    </subcellularLocation>
</comment>
<dbReference type="InterPro" id="IPR000690">
    <property type="entry name" value="Matrin/U1-C_Znf_C2H2"/>
</dbReference>
<evidence type="ECO:0000256" key="4">
    <source>
        <dbReference type="ARBA" id="ARBA00022833"/>
    </source>
</evidence>
<feature type="region of interest" description="Disordered" evidence="6">
    <location>
        <begin position="84"/>
        <end position="122"/>
    </location>
</feature>
<organism evidence="8 9">
    <name type="scientific">Kwoniella shivajii</name>
    <dbReference type="NCBI Taxonomy" id="564305"/>
    <lineage>
        <taxon>Eukaryota</taxon>
        <taxon>Fungi</taxon>
        <taxon>Dikarya</taxon>
        <taxon>Basidiomycota</taxon>
        <taxon>Agaricomycotina</taxon>
        <taxon>Tremellomycetes</taxon>
        <taxon>Tremellales</taxon>
        <taxon>Cryptococcaceae</taxon>
        <taxon>Kwoniella</taxon>
    </lineage>
</organism>
<dbReference type="PROSITE" id="PS50171">
    <property type="entry name" value="ZF_MATRIN"/>
    <property type="match status" value="1"/>
</dbReference>
<evidence type="ECO:0000259" key="7">
    <source>
        <dbReference type="PROSITE" id="PS50171"/>
    </source>
</evidence>
<dbReference type="Proteomes" id="UP001329825">
    <property type="component" value="Chromosome 6"/>
</dbReference>
<protein>
    <recommendedName>
        <fullName evidence="7">Matrin-type domain-containing protein</fullName>
    </recommendedName>
</protein>
<dbReference type="InterPro" id="IPR013085">
    <property type="entry name" value="U1-CZ_Znf_C2H2"/>
</dbReference>
<feature type="region of interest" description="Disordered" evidence="6">
    <location>
        <begin position="240"/>
        <end position="261"/>
    </location>
</feature>
<feature type="region of interest" description="Disordered" evidence="6">
    <location>
        <begin position="161"/>
        <end position="186"/>
    </location>
</feature>
<feature type="compositionally biased region" description="Low complexity" evidence="6">
    <location>
        <begin position="84"/>
        <end position="106"/>
    </location>
</feature>
<dbReference type="EMBL" id="CP141886">
    <property type="protein sequence ID" value="WRT68041.1"/>
    <property type="molecule type" value="Genomic_DNA"/>
</dbReference>
<dbReference type="SUPFAM" id="SSF57667">
    <property type="entry name" value="beta-beta-alpha zinc fingers"/>
    <property type="match status" value="1"/>
</dbReference>
<evidence type="ECO:0000256" key="3">
    <source>
        <dbReference type="ARBA" id="ARBA00022771"/>
    </source>
</evidence>
<feature type="domain" description="Matrin-type" evidence="7">
    <location>
        <begin position="11"/>
        <end position="42"/>
    </location>
</feature>
<dbReference type="InterPro" id="IPR003604">
    <property type="entry name" value="Matrin/U1-like-C_Znf_C2H2"/>
</dbReference>
<reference evidence="8 9" key="1">
    <citation type="submission" date="2024-01" db="EMBL/GenBank/DDBJ databases">
        <title>Comparative genomics of Cryptococcus and Kwoniella reveals pathogenesis evolution and contrasting modes of karyotype evolution via chromosome fusion or intercentromeric recombination.</title>
        <authorList>
            <person name="Coelho M.A."/>
            <person name="David-Palma M."/>
            <person name="Shea T."/>
            <person name="Bowers K."/>
            <person name="McGinley-Smith S."/>
            <person name="Mohammad A.W."/>
            <person name="Gnirke A."/>
            <person name="Yurkov A.M."/>
            <person name="Nowrousian M."/>
            <person name="Sun S."/>
            <person name="Cuomo C.A."/>
            <person name="Heitman J."/>
        </authorList>
    </citation>
    <scope>NUCLEOTIDE SEQUENCE [LARGE SCALE GENOMIC DNA]</scope>
    <source>
        <strain evidence="8">CBS 11374</strain>
    </source>
</reference>
<evidence type="ECO:0000256" key="2">
    <source>
        <dbReference type="ARBA" id="ARBA00022723"/>
    </source>
</evidence>
<evidence type="ECO:0000256" key="1">
    <source>
        <dbReference type="ARBA" id="ARBA00004123"/>
    </source>
</evidence>
<dbReference type="Pfam" id="PF06220">
    <property type="entry name" value="zf-U1"/>
    <property type="match status" value="1"/>
</dbReference>
<gene>
    <name evidence="8" type="ORF">IL334_005016</name>
</gene>
<proteinExistence type="predicted"/>
<feature type="region of interest" description="Disordered" evidence="6">
    <location>
        <begin position="274"/>
        <end position="356"/>
    </location>
</feature>
<evidence type="ECO:0000313" key="9">
    <source>
        <dbReference type="Proteomes" id="UP001329825"/>
    </source>
</evidence>
<dbReference type="InterPro" id="IPR040023">
    <property type="entry name" value="WBP4"/>
</dbReference>
<keyword evidence="4" id="KW-0862">Zinc</keyword>
<evidence type="ECO:0000313" key="8">
    <source>
        <dbReference type="EMBL" id="WRT68041.1"/>
    </source>
</evidence>
<dbReference type="RefSeq" id="XP_062792781.1">
    <property type="nucleotide sequence ID" value="XM_062936730.1"/>
</dbReference>
<feature type="compositionally biased region" description="Basic residues" evidence="6">
    <location>
        <begin position="344"/>
        <end position="356"/>
    </location>
</feature>
<feature type="compositionally biased region" description="Polar residues" evidence="6">
    <location>
        <begin position="308"/>
        <end position="325"/>
    </location>
</feature>
<keyword evidence="2" id="KW-0479">Metal-binding</keyword>
<keyword evidence="9" id="KW-1185">Reference proteome</keyword>
<keyword evidence="3" id="KW-0863">Zinc-finger</keyword>
<accession>A0ABZ1D2F2</accession>
<dbReference type="InterPro" id="IPR036236">
    <property type="entry name" value="Znf_C2H2_sf"/>
</dbReference>
<sequence>MTEYWVSKKQYFCKYCNIYIRDDAPSRKQHETGLKHIGNVERYIRDLYKTGAMAKKDKAVEAAEMARIEASAAAAYAHDTLNGAAGAASSSSKPSILQSLPSSASSTPPPRLGRDKPKDKYSNYTTAADLGFEEIKTAYEIQKELKNEAGQPSAWQTVELTSSLNGDGQEGKRKWQGEEGEEDEEANWKFDHNKKKPMKDLYDDDFDPKALKGLKVKKKEEKLINDKSVKEEDVGLNRNNWTGRLELNPPPIGGSSDAVASRSDREGMVYIQGNGWVKNDQDQDQQLAQLVGDEEEKKPILENGAAPTPTSVKGSLSTDESTVKISNIDVKPLVQETAGASSMFKKRRPPPSSRKK</sequence>
<keyword evidence="5" id="KW-0539">Nucleus</keyword>
<dbReference type="GeneID" id="87957147"/>
<name>A0ABZ1D2F2_9TREE</name>